<dbReference type="InParanoid" id="A0A0D2A620"/>
<dbReference type="SMART" id="SM00382">
    <property type="entry name" value="AAA"/>
    <property type="match status" value="1"/>
</dbReference>
<dbReference type="InterPro" id="IPR027417">
    <property type="entry name" value="P-loop_NTPase"/>
</dbReference>
<dbReference type="HOGENOM" id="CLU_000604_45_1_1"/>
<sequence length="988" mass="113112">MQRTLALRVAQSIAKNDRPPVIRIANGTFYHSHPSAGQSLNAISNESQTLFPGLSFTLPAFTSPVEKWSVLSKSSAARTALLHVLRGQYICIPPTARSYPYLATDEVAQKDPRLRSAHNAIQYVGFDAERGQSSGSGMRGAYLSARYESLREETDFSLLDFLMGNTELNPDERLARHPDPRLLERIMKDLKLQELADMPVTHLSNGQTRRAKIAKALLSGPEVLLLDGPFMGLDPPTLKHLSQMLGDLAEAQSPRLILSLKPDEHIPDWITHMAFVTQRYELAASGRRNDVIRFIHNRSKELRLANKVTASSPLDEECVEYAEVSRHLWAHTPSNTIFSDRREELAYHREYRELMKEYKEGEKKVKRNIGIEVISRDGFRMDTPTPPPGDTVIDMEGVKVQYGEKIVLGNWSQGAEGDKKDGLYWKVRQGQRWGVFGPNGSGKTTLISLITSDHPQTYSLPIKLFGRTRLPQPGEPGISIFDLQKRIGHSSPEVHVFFPKHLSLRRTIESAWAETPLTKPKLTFDLDDKVNAALMWFRGELVPSLGPPSWMKTEMERAVQGVDSGFFEPNGEPRVPERARYHLRRSSEAIMQELQKMEDEDWADKIKFGELSFSAQRVALFIRAVIRNPDLVVLDEAFSGMDDFARDKCHLFLSHGEEAIFHLKRKGERADMPKITRSDLSRLGMAKIRGLQNSQALIVVSHKKEEVPGCVRDWICLPESGHGVPRFGHLNGPLELDSVGWKEIWGEKVGRTLERRKQKLEALKALTSRDDWPKETKSEREARLARIDALVAQVQSEFDVRLSKVSAKERAQLSSNGRAISVKEPEVLRERKRVRSRLALAAELPEEKERRLQKVRIRWHARSASMTPEERVQYSRERNAKYLEGRPDRVERIREQARRAAQRQREKLTDEKRRARNEKAREARQRKLANMSDEEKEAMREARRARYRKSLADVDAKEKLQSDQRTRMRQWRAKQKEKKDESRNTLPT</sequence>
<dbReference type="Pfam" id="PF00005">
    <property type="entry name" value="ABC_tran"/>
    <property type="match status" value="2"/>
</dbReference>
<dbReference type="AlphaFoldDB" id="A0A0D2A620"/>
<dbReference type="SUPFAM" id="SSF52540">
    <property type="entry name" value="P-loop containing nucleoside triphosphate hydrolases"/>
    <property type="match status" value="2"/>
</dbReference>
<evidence type="ECO:0000256" key="2">
    <source>
        <dbReference type="ARBA" id="ARBA00022840"/>
    </source>
</evidence>
<dbReference type="PANTHER" id="PTHR43514:SF4">
    <property type="entry name" value="ABC TRANSPORTER I FAMILY MEMBER 10"/>
    <property type="match status" value="1"/>
</dbReference>
<dbReference type="EMBL" id="KN847552">
    <property type="protein sequence ID" value="KIW01975.1"/>
    <property type="molecule type" value="Genomic_DNA"/>
</dbReference>
<dbReference type="VEuPathDB" id="FungiDB:PV09_06810"/>
<feature type="domain" description="ABC transporter" evidence="4">
    <location>
        <begin position="60"/>
        <end position="304"/>
    </location>
</feature>
<evidence type="ECO:0000256" key="1">
    <source>
        <dbReference type="ARBA" id="ARBA00022741"/>
    </source>
</evidence>
<dbReference type="GO" id="GO:0005524">
    <property type="term" value="F:ATP binding"/>
    <property type="evidence" value="ECO:0007669"/>
    <property type="project" value="UniProtKB-KW"/>
</dbReference>
<evidence type="ECO:0000259" key="4">
    <source>
        <dbReference type="PROSITE" id="PS50893"/>
    </source>
</evidence>
<gene>
    <name evidence="5" type="ORF">PV09_06810</name>
</gene>
<dbReference type="FunCoup" id="A0A0D2A620">
    <property type="interactions" value="48"/>
</dbReference>
<name>A0A0D2A620_9PEZI</name>
<keyword evidence="2" id="KW-0067">ATP-binding</keyword>
<dbReference type="InterPro" id="IPR003439">
    <property type="entry name" value="ABC_transporter-like_ATP-bd"/>
</dbReference>
<keyword evidence="1" id="KW-0547">Nucleotide-binding</keyword>
<dbReference type="PANTHER" id="PTHR43514">
    <property type="entry name" value="ABC TRANSPORTER I FAMILY MEMBER 10"/>
    <property type="match status" value="1"/>
</dbReference>
<feature type="compositionally biased region" description="Basic residues" evidence="3">
    <location>
        <begin position="967"/>
        <end position="976"/>
    </location>
</feature>
<reference evidence="5 6" key="1">
    <citation type="submission" date="2015-01" db="EMBL/GenBank/DDBJ databases">
        <title>The Genome Sequence of Ochroconis gallopava CBS43764.</title>
        <authorList>
            <consortium name="The Broad Institute Genomics Platform"/>
            <person name="Cuomo C."/>
            <person name="de Hoog S."/>
            <person name="Gorbushina A."/>
            <person name="Stielow B."/>
            <person name="Teixiera M."/>
            <person name="Abouelleil A."/>
            <person name="Chapman S.B."/>
            <person name="Priest M."/>
            <person name="Young S.K."/>
            <person name="Wortman J."/>
            <person name="Nusbaum C."/>
            <person name="Birren B."/>
        </authorList>
    </citation>
    <scope>NUCLEOTIDE SEQUENCE [LARGE SCALE GENOMIC DNA]</scope>
    <source>
        <strain evidence="5 6">CBS 43764</strain>
    </source>
</reference>
<dbReference type="GO" id="GO:0005739">
    <property type="term" value="C:mitochondrion"/>
    <property type="evidence" value="ECO:0007669"/>
    <property type="project" value="TreeGrafter"/>
</dbReference>
<feature type="compositionally biased region" description="Basic and acidic residues" evidence="3">
    <location>
        <begin position="977"/>
        <end position="988"/>
    </location>
</feature>
<dbReference type="OrthoDB" id="10255969at2759"/>
<keyword evidence="6" id="KW-1185">Reference proteome</keyword>
<protein>
    <recommendedName>
        <fullName evidence="4">ABC transporter domain-containing protein</fullName>
    </recommendedName>
</protein>
<dbReference type="GO" id="GO:0016887">
    <property type="term" value="F:ATP hydrolysis activity"/>
    <property type="evidence" value="ECO:0007669"/>
    <property type="project" value="InterPro"/>
</dbReference>
<dbReference type="PROSITE" id="PS50893">
    <property type="entry name" value="ABC_TRANSPORTER_2"/>
    <property type="match status" value="2"/>
</dbReference>
<dbReference type="Proteomes" id="UP000053259">
    <property type="component" value="Unassembled WGS sequence"/>
</dbReference>
<dbReference type="InterPro" id="IPR003593">
    <property type="entry name" value="AAA+_ATPase"/>
</dbReference>
<dbReference type="RefSeq" id="XP_016211844.1">
    <property type="nucleotide sequence ID" value="XM_016360505.1"/>
</dbReference>
<proteinExistence type="predicted"/>
<accession>A0A0D2A620</accession>
<dbReference type="Gene3D" id="3.40.50.300">
    <property type="entry name" value="P-loop containing nucleotide triphosphate hydrolases"/>
    <property type="match status" value="2"/>
</dbReference>
<dbReference type="GeneID" id="27314783"/>
<feature type="region of interest" description="Disordered" evidence="3">
    <location>
        <begin position="895"/>
        <end position="988"/>
    </location>
</feature>
<evidence type="ECO:0000313" key="5">
    <source>
        <dbReference type="EMBL" id="KIW01975.1"/>
    </source>
</evidence>
<dbReference type="InterPro" id="IPR050334">
    <property type="entry name" value="Molybdenum_import_ModC"/>
</dbReference>
<evidence type="ECO:0000313" key="6">
    <source>
        <dbReference type="Proteomes" id="UP000053259"/>
    </source>
</evidence>
<organism evidence="5 6">
    <name type="scientific">Verruconis gallopava</name>
    <dbReference type="NCBI Taxonomy" id="253628"/>
    <lineage>
        <taxon>Eukaryota</taxon>
        <taxon>Fungi</taxon>
        <taxon>Dikarya</taxon>
        <taxon>Ascomycota</taxon>
        <taxon>Pezizomycotina</taxon>
        <taxon>Dothideomycetes</taxon>
        <taxon>Pleosporomycetidae</taxon>
        <taxon>Venturiales</taxon>
        <taxon>Sympoventuriaceae</taxon>
        <taxon>Verruconis</taxon>
    </lineage>
</organism>
<feature type="compositionally biased region" description="Basic and acidic residues" evidence="3">
    <location>
        <begin position="895"/>
        <end position="925"/>
    </location>
</feature>
<evidence type="ECO:0000256" key="3">
    <source>
        <dbReference type="SAM" id="MobiDB-lite"/>
    </source>
</evidence>
<feature type="compositionally biased region" description="Basic and acidic residues" evidence="3">
    <location>
        <begin position="937"/>
        <end position="966"/>
    </location>
</feature>
<dbReference type="STRING" id="253628.A0A0D2A620"/>
<feature type="domain" description="ABC transporter" evidence="4">
    <location>
        <begin position="398"/>
        <end position="727"/>
    </location>
</feature>